<gene>
    <name evidence="2" type="ORF">SDC9_169833</name>
</gene>
<protein>
    <recommendedName>
        <fullName evidence="1">Helicase Helix-turn-helix domain-containing protein</fullName>
    </recommendedName>
</protein>
<proteinExistence type="predicted"/>
<dbReference type="InterPro" id="IPR029491">
    <property type="entry name" value="Helicase_HTH"/>
</dbReference>
<feature type="domain" description="Helicase Helix-turn-helix" evidence="1">
    <location>
        <begin position="42"/>
        <end position="127"/>
    </location>
</feature>
<organism evidence="2">
    <name type="scientific">bioreactor metagenome</name>
    <dbReference type="NCBI Taxonomy" id="1076179"/>
    <lineage>
        <taxon>unclassified sequences</taxon>
        <taxon>metagenomes</taxon>
        <taxon>ecological metagenomes</taxon>
    </lineage>
</organism>
<dbReference type="Gene3D" id="1.10.10.1390">
    <property type="entry name" value="ATP-dependent DNA helicase RecQ"/>
    <property type="match status" value="1"/>
</dbReference>
<sequence length="139" mass="15785">MPDTSLSENYLQNSSFEMEPENIESLEIDSHKTDIFEEAFLEKTYSLYAQGLNIGEIAEIEGLSVKNVYRQFEKLILIGKVKKIEGLVPSERQEQIKSALKVLETEIDSMIRAKVGKGCREEELKLIRSLLLANMLSST</sequence>
<evidence type="ECO:0000259" key="1">
    <source>
        <dbReference type="Pfam" id="PF14493"/>
    </source>
</evidence>
<accession>A0A645G8X1</accession>
<dbReference type="Pfam" id="PF14493">
    <property type="entry name" value="HTH_40"/>
    <property type="match status" value="1"/>
</dbReference>
<evidence type="ECO:0000313" key="2">
    <source>
        <dbReference type="EMBL" id="MPN22450.1"/>
    </source>
</evidence>
<reference evidence="2" key="1">
    <citation type="submission" date="2019-08" db="EMBL/GenBank/DDBJ databases">
        <authorList>
            <person name="Kucharzyk K."/>
            <person name="Murdoch R.W."/>
            <person name="Higgins S."/>
            <person name="Loffler F."/>
        </authorList>
    </citation>
    <scope>NUCLEOTIDE SEQUENCE</scope>
</reference>
<comment type="caution">
    <text evidence="2">The sequence shown here is derived from an EMBL/GenBank/DDBJ whole genome shotgun (WGS) entry which is preliminary data.</text>
</comment>
<dbReference type="AlphaFoldDB" id="A0A645G8X1"/>
<name>A0A645G8X1_9ZZZZ</name>
<dbReference type="EMBL" id="VSSQ01070684">
    <property type="protein sequence ID" value="MPN22450.1"/>
    <property type="molecule type" value="Genomic_DNA"/>
</dbReference>